<keyword evidence="5 12" id="KW-0378">Hydrolase</keyword>
<evidence type="ECO:0000256" key="6">
    <source>
        <dbReference type="ARBA" id="ARBA00022813"/>
    </source>
</evidence>
<evidence type="ECO:0000256" key="5">
    <source>
        <dbReference type="ARBA" id="ARBA00022801"/>
    </source>
</evidence>
<dbReference type="GO" id="GO:0004252">
    <property type="term" value="F:serine-type endopeptidase activity"/>
    <property type="evidence" value="ECO:0007669"/>
    <property type="project" value="UniProtKB-EC"/>
</dbReference>
<dbReference type="SUPFAM" id="SSF51306">
    <property type="entry name" value="LexA/Signal peptidase"/>
    <property type="match status" value="1"/>
</dbReference>
<keyword evidence="6 12" id="KW-0068">Autocatalytic cleavage</keyword>
<keyword evidence="18" id="KW-1185">Reference proteome</keyword>
<dbReference type="CDD" id="cd06529">
    <property type="entry name" value="S24_LexA-like"/>
    <property type="match status" value="1"/>
</dbReference>
<dbReference type="InterPro" id="IPR036286">
    <property type="entry name" value="LexA/Signal_pep-like_sf"/>
</dbReference>
<dbReference type="Proteomes" id="UP001432014">
    <property type="component" value="Chromosome"/>
</dbReference>
<keyword evidence="11 12" id="KW-0742">SOS response</keyword>
<dbReference type="InterPro" id="IPR050077">
    <property type="entry name" value="LexA_repressor"/>
</dbReference>
<feature type="region of interest" description="Disordered" evidence="14">
    <location>
        <begin position="1"/>
        <end position="24"/>
    </location>
</feature>
<dbReference type="InterPro" id="IPR036390">
    <property type="entry name" value="WH_DNA-bd_sf"/>
</dbReference>
<keyword evidence="4 12" id="KW-0227">DNA damage</keyword>
<dbReference type="SUPFAM" id="SSF46785">
    <property type="entry name" value="Winged helix' DNA-binding domain"/>
    <property type="match status" value="1"/>
</dbReference>
<dbReference type="InterPro" id="IPR036388">
    <property type="entry name" value="WH-like_DNA-bd_sf"/>
</dbReference>
<comment type="subunit">
    <text evidence="12">Homodimer.</text>
</comment>
<evidence type="ECO:0000256" key="14">
    <source>
        <dbReference type="SAM" id="MobiDB-lite"/>
    </source>
</evidence>
<keyword evidence="9 12" id="KW-0804">Transcription</keyword>
<dbReference type="Gene3D" id="1.10.10.10">
    <property type="entry name" value="Winged helix-like DNA-binding domain superfamily/Winged helix DNA-binding domain"/>
    <property type="match status" value="1"/>
</dbReference>
<dbReference type="InterPro" id="IPR006197">
    <property type="entry name" value="Peptidase_S24_LexA"/>
</dbReference>
<dbReference type="NCBIfam" id="TIGR00498">
    <property type="entry name" value="lexA"/>
    <property type="match status" value="1"/>
</dbReference>
<evidence type="ECO:0000256" key="8">
    <source>
        <dbReference type="ARBA" id="ARBA00023125"/>
    </source>
</evidence>
<dbReference type="PANTHER" id="PTHR33516">
    <property type="entry name" value="LEXA REPRESSOR"/>
    <property type="match status" value="1"/>
</dbReference>
<feature type="domain" description="LexA repressor DNA-binding" evidence="16">
    <location>
        <begin position="23"/>
        <end position="86"/>
    </location>
</feature>
<evidence type="ECO:0000256" key="4">
    <source>
        <dbReference type="ARBA" id="ARBA00022763"/>
    </source>
</evidence>
<organism evidence="17 18">
    <name type="scientific">Kitasatospora herbaricolor</name>
    <dbReference type="NCBI Taxonomy" id="68217"/>
    <lineage>
        <taxon>Bacteria</taxon>
        <taxon>Bacillati</taxon>
        <taxon>Actinomycetota</taxon>
        <taxon>Actinomycetes</taxon>
        <taxon>Kitasatosporales</taxon>
        <taxon>Streptomycetaceae</taxon>
        <taxon>Kitasatospora</taxon>
    </lineage>
</organism>
<dbReference type="Gene3D" id="2.10.109.10">
    <property type="entry name" value="Umud Fragment, subunit A"/>
    <property type="match status" value="1"/>
</dbReference>
<keyword evidence="8 12" id="KW-0238">DNA-binding</keyword>
<gene>
    <name evidence="12 17" type="primary">lexA</name>
    <name evidence="17" type="ORF">OG469_03390</name>
</gene>
<evidence type="ECO:0000256" key="2">
    <source>
        <dbReference type="ARBA" id="ARBA00022491"/>
    </source>
</evidence>
<keyword evidence="7 12" id="KW-0805">Transcription regulation</keyword>
<dbReference type="Pfam" id="PF01726">
    <property type="entry name" value="LexA_DNA_bind"/>
    <property type="match status" value="1"/>
</dbReference>
<comment type="similarity">
    <text evidence="1 12 13">Belongs to the peptidase S24 family.</text>
</comment>
<dbReference type="HAMAP" id="MF_00015">
    <property type="entry name" value="LexA"/>
    <property type="match status" value="1"/>
</dbReference>
<feature type="site" description="Cleavage; by autolysis" evidence="12">
    <location>
        <begin position="117"/>
        <end position="118"/>
    </location>
</feature>
<dbReference type="InterPro" id="IPR006200">
    <property type="entry name" value="LexA"/>
</dbReference>
<dbReference type="Pfam" id="PF00717">
    <property type="entry name" value="Peptidase_S24"/>
    <property type="match status" value="1"/>
</dbReference>
<evidence type="ECO:0000256" key="9">
    <source>
        <dbReference type="ARBA" id="ARBA00023163"/>
    </source>
</evidence>
<evidence type="ECO:0000259" key="16">
    <source>
        <dbReference type="Pfam" id="PF01726"/>
    </source>
</evidence>
<dbReference type="InterPro" id="IPR039418">
    <property type="entry name" value="LexA-like"/>
</dbReference>
<keyword evidence="10 12" id="KW-0234">DNA repair</keyword>
<keyword evidence="2 12" id="KW-0678">Repressor</keyword>
<protein>
    <recommendedName>
        <fullName evidence="12">LexA repressor</fullName>
        <ecNumber evidence="12">3.4.21.88</ecNumber>
    </recommendedName>
</protein>
<dbReference type="InterPro" id="IPR006199">
    <property type="entry name" value="LexA_DNA-bd_dom"/>
</dbReference>
<evidence type="ECO:0000256" key="13">
    <source>
        <dbReference type="RuleBase" id="RU003991"/>
    </source>
</evidence>
<evidence type="ECO:0000256" key="7">
    <source>
        <dbReference type="ARBA" id="ARBA00023015"/>
    </source>
</evidence>
<comment type="catalytic activity">
    <reaction evidence="12">
        <text>Hydrolysis of Ala-|-Gly bond in repressor LexA.</text>
        <dbReference type="EC" id="3.4.21.88"/>
    </reaction>
</comment>
<feature type="DNA-binding region" description="H-T-H motif" evidence="12">
    <location>
        <begin position="49"/>
        <end position="69"/>
    </location>
</feature>
<name>A0ABZ1W1D1_9ACTN</name>
<dbReference type="RefSeq" id="WP_329500833.1">
    <property type="nucleotide sequence ID" value="NZ_CP108460.1"/>
</dbReference>
<proteinExistence type="inferred from homology"/>
<dbReference type="PRINTS" id="PR00726">
    <property type="entry name" value="LEXASERPTASE"/>
</dbReference>
<evidence type="ECO:0000256" key="10">
    <source>
        <dbReference type="ARBA" id="ARBA00023204"/>
    </source>
</evidence>
<evidence type="ECO:0000256" key="3">
    <source>
        <dbReference type="ARBA" id="ARBA00022705"/>
    </source>
</evidence>
<evidence type="ECO:0000256" key="11">
    <source>
        <dbReference type="ARBA" id="ARBA00023236"/>
    </source>
</evidence>
<dbReference type="PANTHER" id="PTHR33516:SF2">
    <property type="entry name" value="LEXA REPRESSOR-RELATED"/>
    <property type="match status" value="1"/>
</dbReference>
<evidence type="ECO:0000256" key="12">
    <source>
        <dbReference type="HAMAP-Rule" id="MF_00015"/>
    </source>
</evidence>
<evidence type="ECO:0000313" key="17">
    <source>
        <dbReference type="EMBL" id="WUS54632.1"/>
    </source>
</evidence>
<feature type="active site" description="For autocatalytic cleavage activity" evidence="12">
    <location>
        <position position="152"/>
    </location>
</feature>
<dbReference type="EMBL" id="CP108482">
    <property type="protein sequence ID" value="WUS54632.1"/>
    <property type="molecule type" value="Genomic_DNA"/>
</dbReference>
<feature type="active site" description="For autocatalytic cleavage activity" evidence="12">
    <location>
        <position position="189"/>
    </location>
</feature>
<comment type="function">
    <text evidence="12">Represses a number of genes involved in the response to DNA damage (SOS response), including recA and lexA. In the presence of single-stranded DNA, RecA interacts with LexA causing an autocatalytic cleavage which disrupts the DNA-binding part of LexA, leading to derepression of the SOS regulon and eventually DNA repair.</text>
</comment>
<keyword evidence="3 12" id="KW-0235">DNA replication</keyword>
<sequence>MADISNPAGTGPGRPRGVRAGDDGLTDRQRAIVLAIRSAVARQGYPPSMREIGAAVGLTSTSSVAHQIRSLEKKGVLYQDPHRPRAYRLWEDEVPAPAPARASGTGVQVPLVGRIAAGAPITAEQTSEDMLSLPRLLVGEGDLFALTVHGDSMVGAAICDGDIVAVRRQPVAENGDIVAAMIDGEATVKRLKSDGGQLWLMPHNPAYGPIPGETATIVGKVVAVFRRL</sequence>
<accession>A0ABZ1W1D1</accession>
<dbReference type="InterPro" id="IPR015927">
    <property type="entry name" value="Peptidase_S24_S26A/B/C"/>
</dbReference>
<dbReference type="EC" id="3.4.21.88" evidence="12"/>
<evidence type="ECO:0000259" key="15">
    <source>
        <dbReference type="Pfam" id="PF00717"/>
    </source>
</evidence>
<reference evidence="17 18" key="1">
    <citation type="submission" date="2022-10" db="EMBL/GenBank/DDBJ databases">
        <title>The complete genomes of actinobacterial strains from the NBC collection.</title>
        <authorList>
            <person name="Joergensen T.S."/>
            <person name="Alvarez Arevalo M."/>
            <person name="Sterndorff E.B."/>
            <person name="Faurdal D."/>
            <person name="Vuksanovic O."/>
            <person name="Mourched A.-S."/>
            <person name="Charusanti P."/>
            <person name="Shaw S."/>
            <person name="Blin K."/>
            <person name="Weber T."/>
        </authorList>
    </citation>
    <scope>NUCLEOTIDE SEQUENCE [LARGE SCALE GENOMIC DNA]</scope>
    <source>
        <strain evidence="17 18">NBC_01247</strain>
    </source>
</reference>
<evidence type="ECO:0000313" key="18">
    <source>
        <dbReference type="Proteomes" id="UP001432014"/>
    </source>
</evidence>
<evidence type="ECO:0000256" key="1">
    <source>
        <dbReference type="ARBA" id="ARBA00007484"/>
    </source>
</evidence>
<feature type="domain" description="Peptidase S24/S26A/S26B/S26C" evidence="15">
    <location>
        <begin position="110"/>
        <end position="222"/>
    </location>
</feature>